<dbReference type="GO" id="GO:0030145">
    <property type="term" value="F:manganese ion binding"/>
    <property type="evidence" value="ECO:0007669"/>
    <property type="project" value="TreeGrafter"/>
</dbReference>
<name>A0A2U1QDB3_ARTAN</name>
<organism evidence="1 2">
    <name type="scientific">Artemisia annua</name>
    <name type="common">Sweet wormwood</name>
    <dbReference type="NCBI Taxonomy" id="35608"/>
    <lineage>
        <taxon>Eukaryota</taxon>
        <taxon>Viridiplantae</taxon>
        <taxon>Streptophyta</taxon>
        <taxon>Embryophyta</taxon>
        <taxon>Tracheophyta</taxon>
        <taxon>Spermatophyta</taxon>
        <taxon>Magnoliopsida</taxon>
        <taxon>eudicotyledons</taxon>
        <taxon>Gunneridae</taxon>
        <taxon>Pentapetalae</taxon>
        <taxon>asterids</taxon>
        <taxon>campanulids</taxon>
        <taxon>Asterales</taxon>
        <taxon>Asteraceae</taxon>
        <taxon>Asteroideae</taxon>
        <taxon>Anthemideae</taxon>
        <taxon>Artemisiinae</taxon>
        <taxon>Artemisia</taxon>
    </lineage>
</organism>
<dbReference type="GO" id="GO:0006007">
    <property type="term" value="P:glucose catabolic process"/>
    <property type="evidence" value="ECO:0007669"/>
    <property type="project" value="InterPro"/>
</dbReference>
<dbReference type="InterPro" id="IPR005995">
    <property type="entry name" value="Pgm_bpd_ind"/>
</dbReference>
<sequence length="315" mass="35499">MEEVQQAAKFYTYDDWDLIRVKLEANRDILANIEGGDYVKKMREYMMNYVKSQGNNWKIIQLKNLSHDQLKEEFEKCVRHVQRFIPMDSELEVATLKRPGSTLQPEEPKKQKIIDVEECCKNEPRRQQVETSLLPLQKKCGQDGARQRFSLLSFTTISCELPVVGNYSVLIVTAASINTANDRIIVSGGWRPKTRSVADILLSERMYMIPEISGMPLCASANSLFYVEPKKHSSCSVQLINKTDNHVASKKYSVRPNTGVIDPNSASEFSGTGAPDHWRLVRAHGTAVGLPTEDDMGNSEVEHNAFGAGSIFAQW</sequence>
<protein>
    <submittedName>
        <fullName evidence="1">Putative 2,3-bisphosphoglycerate-independent phosphoglycerate mutase 2</fullName>
    </submittedName>
</protein>
<dbReference type="STRING" id="35608.A0A2U1QDB3"/>
<dbReference type="Gene3D" id="3.40.720.10">
    <property type="entry name" value="Alkaline Phosphatase, subunit A"/>
    <property type="match status" value="1"/>
</dbReference>
<dbReference type="SUPFAM" id="SSF49354">
    <property type="entry name" value="PapD-like"/>
    <property type="match status" value="1"/>
</dbReference>
<evidence type="ECO:0000313" key="1">
    <source>
        <dbReference type="EMBL" id="PWA96005.1"/>
    </source>
</evidence>
<reference evidence="1 2" key="1">
    <citation type="journal article" date="2018" name="Mol. Plant">
        <title>The genome of Artemisia annua provides insight into the evolution of Asteraceae family and artemisinin biosynthesis.</title>
        <authorList>
            <person name="Shen Q."/>
            <person name="Zhang L."/>
            <person name="Liao Z."/>
            <person name="Wang S."/>
            <person name="Yan T."/>
            <person name="Shi P."/>
            <person name="Liu M."/>
            <person name="Fu X."/>
            <person name="Pan Q."/>
            <person name="Wang Y."/>
            <person name="Lv Z."/>
            <person name="Lu X."/>
            <person name="Zhang F."/>
            <person name="Jiang W."/>
            <person name="Ma Y."/>
            <person name="Chen M."/>
            <person name="Hao X."/>
            <person name="Li L."/>
            <person name="Tang Y."/>
            <person name="Lv G."/>
            <person name="Zhou Y."/>
            <person name="Sun X."/>
            <person name="Brodelius P.E."/>
            <person name="Rose J.K.C."/>
            <person name="Tang K."/>
        </authorList>
    </citation>
    <scope>NUCLEOTIDE SEQUENCE [LARGE SCALE GENOMIC DNA]</scope>
    <source>
        <strain evidence="2">cv. Huhao1</strain>
        <tissue evidence="1">Leaf</tissue>
    </source>
</reference>
<dbReference type="EMBL" id="PKPP01000206">
    <property type="protein sequence ID" value="PWA96005.1"/>
    <property type="molecule type" value="Genomic_DNA"/>
</dbReference>
<dbReference type="GO" id="GO:0004619">
    <property type="term" value="F:phosphoglycerate mutase activity"/>
    <property type="evidence" value="ECO:0007669"/>
    <property type="project" value="InterPro"/>
</dbReference>
<dbReference type="Proteomes" id="UP000245207">
    <property type="component" value="Unassembled WGS sequence"/>
</dbReference>
<keyword evidence="2" id="KW-1185">Reference proteome</keyword>
<accession>A0A2U1QDB3</accession>
<dbReference type="InterPro" id="IPR017850">
    <property type="entry name" value="Alkaline_phosphatase_core_sf"/>
</dbReference>
<dbReference type="AlphaFoldDB" id="A0A2U1QDB3"/>
<dbReference type="OrthoDB" id="264603at2759"/>
<gene>
    <name evidence="1" type="ORF">CTI12_AA029690</name>
</gene>
<proteinExistence type="predicted"/>
<dbReference type="PANTHER" id="PTHR31637:SF7">
    <property type="entry name" value="2,3-BISPHOSPHOGLYCERATE-INDEPENDENT PHOSPHOGLYCERATE MUTASE 1"/>
    <property type="match status" value="1"/>
</dbReference>
<evidence type="ECO:0000313" key="2">
    <source>
        <dbReference type="Proteomes" id="UP000245207"/>
    </source>
</evidence>
<dbReference type="PANTHER" id="PTHR31637">
    <property type="entry name" value="2,3-BISPHOSPHOGLYCERATE-INDEPENDENT PHOSPHOGLYCERATE MUTASE"/>
    <property type="match status" value="1"/>
</dbReference>
<dbReference type="InterPro" id="IPR008962">
    <property type="entry name" value="PapD-like_sf"/>
</dbReference>
<comment type="caution">
    <text evidence="1">The sequence shown here is derived from an EMBL/GenBank/DDBJ whole genome shotgun (WGS) entry which is preliminary data.</text>
</comment>